<accession>A0A430A7X2</accession>
<dbReference type="RefSeq" id="WP_126831376.1">
    <property type="nucleotide sequence ID" value="NZ_CBCRYB010000010.1"/>
</dbReference>
<reference evidence="1 2" key="1">
    <citation type="submission" date="2017-05" db="EMBL/GenBank/DDBJ databases">
        <title>Vagococcus spp. assemblies.</title>
        <authorList>
            <person name="Gulvik C.A."/>
        </authorList>
    </citation>
    <scope>NUCLEOTIDE SEQUENCE [LARGE SCALE GENOMIC DNA]</scope>
    <source>
        <strain evidence="1 2">CCUG 41755</strain>
    </source>
</reference>
<comment type="caution">
    <text evidence="1">The sequence shown here is derived from an EMBL/GenBank/DDBJ whole genome shotgun (WGS) entry which is preliminary data.</text>
</comment>
<protein>
    <submittedName>
        <fullName evidence="1">Uncharacterized protein</fullName>
    </submittedName>
</protein>
<dbReference type="Proteomes" id="UP000287101">
    <property type="component" value="Unassembled WGS sequence"/>
</dbReference>
<keyword evidence="2" id="KW-1185">Reference proteome</keyword>
<evidence type="ECO:0000313" key="1">
    <source>
        <dbReference type="EMBL" id="RSU03164.1"/>
    </source>
</evidence>
<dbReference type="AlphaFoldDB" id="A0A430A7X2"/>
<proteinExistence type="predicted"/>
<sequence length="87" mass="9974">MEGTVFIGSLESSFKPYKTTCAYQPGCFIFFNVNRKIWISDIEQVVVTMRIIQFNYQGEKYCLASQGNGVFEPLKLHLEEALKKSIV</sequence>
<name>A0A430A7X2_9ENTE</name>
<organism evidence="1 2">
    <name type="scientific">Vagococcus fessus</name>
    <dbReference type="NCBI Taxonomy" id="120370"/>
    <lineage>
        <taxon>Bacteria</taxon>
        <taxon>Bacillati</taxon>
        <taxon>Bacillota</taxon>
        <taxon>Bacilli</taxon>
        <taxon>Lactobacillales</taxon>
        <taxon>Enterococcaceae</taxon>
        <taxon>Vagococcus</taxon>
    </lineage>
</organism>
<gene>
    <name evidence="1" type="ORF">CBF31_05455</name>
</gene>
<dbReference type="EMBL" id="NGJY01000002">
    <property type="protein sequence ID" value="RSU03164.1"/>
    <property type="molecule type" value="Genomic_DNA"/>
</dbReference>
<evidence type="ECO:0000313" key="2">
    <source>
        <dbReference type="Proteomes" id="UP000287101"/>
    </source>
</evidence>